<dbReference type="PANTHER" id="PTHR36117">
    <property type="entry name" value="4-HYDROXYPHENYLACETATE 3-MONOOXYGENASE-RELATED"/>
    <property type="match status" value="1"/>
</dbReference>
<evidence type="ECO:0000259" key="6">
    <source>
        <dbReference type="Pfam" id="PF11794"/>
    </source>
</evidence>
<dbReference type="Gene3D" id="2.40.110.10">
    <property type="entry name" value="Butyryl-CoA Dehydrogenase, subunit A, domain 2"/>
    <property type="match status" value="1"/>
</dbReference>
<keyword evidence="1" id="KW-0285">Flavoprotein</keyword>
<dbReference type="Proteomes" id="UP001597063">
    <property type="component" value="Unassembled WGS sequence"/>
</dbReference>
<keyword evidence="3" id="KW-0560">Oxidoreductase</keyword>
<dbReference type="SUPFAM" id="SSF47203">
    <property type="entry name" value="Acyl-CoA dehydrogenase C-terminal domain-like"/>
    <property type="match status" value="1"/>
</dbReference>
<feature type="domain" description="HpaB/PvcC/4-BUDH C-terminal" evidence="5">
    <location>
        <begin position="301"/>
        <end position="499"/>
    </location>
</feature>
<evidence type="ECO:0000256" key="2">
    <source>
        <dbReference type="ARBA" id="ARBA00022827"/>
    </source>
</evidence>
<keyword evidence="8" id="KW-1185">Reference proteome</keyword>
<protein>
    <submittedName>
        <fullName evidence="7">4-hydroxyphenylacetate 3-hydroxylase family protein</fullName>
    </submittedName>
</protein>
<feature type="region of interest" description="Disordered" evidence="4">
    <location>
        <begin position="519"/>
        <end position="544"/>
    </location>
</feature>
<dbReference type="Gene3D" id="1.10.3140.10">
    <property type="entry name" value="4-hydroxybutyryl-coa dehydratase, domain 1"/>
    <property type="match status" value="1"/>
</dbReference>
<dbReference type="PIRSF" id="PIRSF500125">
    <property type="entry name" value="4_HPA_large"/>
    <property type="match status" value="1"/>
</dbReference>
<name>A0ABW2Y5T0_9ACTN</name>
<keyword evidence="2" id="KW-0274">FAD</keyword>
<dbReference type="PANTHER" id="PTHR36117:SF3">
    <property type="entry name" value="4-HYDROXYPHENYLACETATE 3-MONOOXYGENASE-RELATED"/>
    <property type="match status" value="1"/>
</dbReference>
<dbReference type="InterPro" id="IPR004925">
    <property type="entry name" value="HpaB/PvcC/4-BUDH"/>
</dbReference>
<sequence>MTTPHATSNGSSGQSATRPLTGAEYIESLRDGRQVHLYGGRVEDVTEHPAFRNPVRMTARLYDALHDPERRDALTAPTDWAGAGHPGGMGFTHRFFTTPRSADDLVAAQRAIAEWARMGYGWMGRSPDYKAAFLGTLGANADFYEPFSGNALRWYREAQERVLYWNHAIVHPPVGRNRSRDEAADVLVRVEKETDAGLVVSGAKMVATAAALTHHNLIAHYGLPVKEREFALVATIATDAPGVRLICRTSYAAAAAVAGSPFDYPLSSRLDENDTILVLDKVLVPWENVFIYGDVGKVQLFTGHSGFVERFTFQGCTRLAVKLEFIAGLLAKALDVTGSGDFRGVQSRLGEVLAWRNLFWALSDAAARNPVPWKNGAVLPNPEYGMAYRWFMQAGYARIREIVLQDVAGALVYVNSSADDFRDPDVRGYLDRYLRGSDGTDSVGRVKVMKLLWDAVGTEFAGRHELYERSYAGNHESVRVELLTSQTASGRLADYRALADRCMSEYDVDGWTVADLSGAGSPTGLRHERPLTRPAGEEDSARQR</sequence>
<evidence type="ECO:0000313" key="8">
    <source>
        <dbReference type="Proteomes" id="UP001597063"/>
    </source>
</evidence>
<evidence type="ECO:0000259" key="5">
    <source>
        <dbReference type="Pfam" id="PF03241"/>
    </source>
</evidence>
<accession>A0ABW2Y5T0</accession>
<evidence type="ECO:0000256" key="1">
    <source>
        <dbReference type="ARBA" id="ARBA00022630"/>
    </source>
</evidence>
<dbReference type="RefSeq" id="WP_131763337.1">
    <property type="nucleotide sequence ID" value="NZ_CAACUY010000322.1"/>
</dbReference>
<dbReference type="SUPFAM" id="SSF56645">
    <property type="entry name" value="Acyl-CoA dehydrogenase NM domain-like"/>
    <property type="match status" value="1"/>
</dbReference>
<dbReference type="InterPro" id="IPR046373">
    <property type="entry name" value="Acyl-CoA_Oxase/DH_mid-dom_sf"/>
</dbReference>
<dbReference type="InterPro" id="IPR024674">
    <property type="entry name" value="HpaB/PvcC/4-BUDH_N"/>
</dbReference>
<gene>
    <name evidence="7" type="ORF">ACFQZM_47575</name>
</gene>
<dbReference type="Pfam" id="PF11794">
    <property type="entry name" value="HpaB_N"/>
    <property type="match status" value="1"/>
</dbReference>
<dbReference type="Pfam" id="PF03241">
    <property type="entry name" value="HpaB"/>
    <property type="match status" value="1"/>
</dbReference>
<feature type="domain" description="HpaB/PvcC/4-BUDH N-terminal" evidence="6">
    <location>
        <begin position="21"/>
        <end position="291"/>
    </location>
</feature>
<feature type="compositionally biased region" description="Basic and acidic residues" evidence="4">
    <location>
        <begin position="525"/>
        <end position="544"/>
    </location>
</feature>
<comment type="caution">
    <text evidence="7">The sequence shown here is derived from an EMBL/GenBank/DDBJ whole genome shotgun (WGS) entry which is preliminary data.</text>
</comment>
<dbReference type="PIRSF" id="PIRSF000331">
    <property type="entry name" value="HpaA_HpaB"/>
    <property type="match status" value="1"/>
</dbReference>
<proteinExistence type="predicted"/>
<evidence type="ECO:0000256" key="3">
    <source>
        <dbReference type="ARBA" id="ARBA00023002"/>
    </source>
</evidence>
<dbReference type="Gene3D" id="1.20.140.10">
    <property type="entry name" value="Butyryl-CoA Dehydrogenase, subunit A, domain 3"/>
    <property type="match status" value="1"/>
</dbReference>
<evidence type="ECO:0000313" key="7">
    <source>
        <dbReference type="EMBL" id="MFD0692220.1"/>
    </source>
</evidence>
<dbReference type="InterPro" id="IPR024677">
    <property type="entry name" value="HpaB/PvcC"/>
</dbReference>
<evidence type="ECO:0000256" key="4">
    <source>
        <dbReference type="SAM" id="MobiDB-lite"/>
    </source>
</evidence>
<dbReference type="EMBL" id="JBHTGP010000038">
    <property type="protein sequence ID" value="MFD0692220.1"/>
    <property type="molecule type" value="Genomic_DNA"/>
</dbReference>
<organism evidence="7 8">
    <name type="scientific">Actinomadura fibrosa</name>
    <dbReference type="NCBI Taxonomy" id="111802"/>
    <lineage>
        <taxon>Bacteria</taxon>
        <taxon>Bacillati</taxon>
        <taxon>Actinomycetota</taxon>
        <taxon>Actinomycetes</taxon>
        <taxon>Streptosporangiales</taxon>
        <taxon>Thermomonosporaceae</taxon>
        <taxon>Actinomadura</taxon>
    </lineage>
</organism>
<dbReference type="InterPro" id="IPR009100">
    <property type="entry name" value="AcylCoA_DH/oxidase_NM_dom_sf"/>
</dbReference>
<reference evidence="8" key="1">
    <citation type="journal article" date="2019" name="Int. J. Syst. Evol. Microbiol.">
        <title>The Global Catalogue of Microorganisms (GCM) 10K type strain sequencing project: providing services to taxonomists for standard genome sequencing and annotation.</title>
        <authorList>
            <consortium name="The Broad Institute Genomics Platform"/>
            <consortium name="The Broad Institute Genome Sequencing Center for Infectious Disease"/>
            <person name="Wu L."/>
            <person name="Ma J."/>
        </authorList>
    </citation>
    <scope>NUCLEOTIDE SEQUENCE [LARGE SCALE GENOMIC DNA]</scope>
    <source>
        <strain evidence="8">JCM 9371</strain>
    </source>
</reference>
<dbReference type="InterPro" id="IPR024719">
    <property type="entry name" value="HpaB/PvcC/4-BUDH_C"/>
</dbReference>
<dbReference type="InterPro" id="IPR036250">
    <property type="entry name" value="AcylCo_DH-like_C"/>
</dbReference>